<sequence length="177" mass="20929">MWHFVKHFVTVTRHRHTVIRHCAKAGILWQGLFHDLSKYSPSEFIPGARYYLGDRSPTEAERRANGYSAAWMHHKGRNKHHFEYWSDYSLKTRRIESVEMPLKYVKEMFCDRVAAGKTYLGKNYTNDNPINYFLGGQAKNIMHPKTAELLQEWLLMLQREGEEKTFAHIRSLKQSDI</sequence>
<proteinExistence type="predicted"/>
<accession>A0A9D1H320</accession>
<protein>
    <submittedName>
        <fullName evidence="1">Catalase</fullName>
    </submittedName>
</protein>
<reference evidence="1" key="2">
    <citation type="journal article" date="2021" name="PeerJ">
        <title>Extensive microbial diversity within the chicken gut microbiome revealed by metagenomics and culture.</title>
        <authorList>
            <person name="Gilroy R."/>
            <person name="Ravi A."/>
            <person name="Getino M."/>
            <person name="Pursley I."/>
            <person name="Horton D.L."/>
            <person name="Alikhan N.F."/>
            <person name="Baker D."/>
            <person name="Gharbi K."/>
            <person name="Hall N."/>
            <person name="Watson M."/>
            <person name="Adriaenssens E.M."/>
            <person name="Foster-Nyarko E."/>
            <person name="Jarju S."/>
            <person name="Secka A."/>
            <person name="Antonio M."/>
            <person name="Oren A."/>
            <person name="Chaudhuri R.R."/>
            <person name="La Ragione R."/>
            <person name="Hildebrand F."/>
            <person name="Pallen M.J."/>
        </authorList>
    </citation>
    <scope>NUCLEOTIDE SEQUENCE</scope>
    <source>
        <strain evidence="1">CHK181-108</strain>
    </source>
</reference>
<dbReference type="EMBL" id="DVLU01000020">
    <property type="protein sequence ID" value="HIT84747.1"/>
    <property type="molecule type" value="Genomic_DNA"/>
</dbReference>
<evidence type="ECO:0000313" key="2">
    <source>
        <dbReference type="Proteomes" id="UP000824165"/>
    </source>
</evidence>
<dbReference type="AlphaFoldDB" id="A0A9D1H320"/>
<comment type="caution">
    <text evidence="1">The sequence shown here is derived from an EMBL/GenBank/DDBJ whole genome shotgun (WGS) entry which is preliminary data.</text>
</comment>
<reference evidence="1" key="1">
    <citation type="submission" date="2020-10" db="EMBL/GenBank/DDBJ databases">
        <authorList>
            <person name="Gilroy R."/>
        </authorList>
    </citation>
    <scope>NUCLEOTIDE SEQUENCE</scope>
    <source>
        <strain evidence="1">CHK181-108</strain>
    </source>
</reference>
<dbReference type="InterPro" id="IPR043721">
    <property type="entry name" value="DUF5662"/>
</dbReference>
<evidence type="ECO:0000313" key="1">
    <source>
        <dbReference type="EMBL" id="HIT84747.1"/>
    </source>
</evidence>
<gene>
    <name evidence="1" type="ORF">IAA60_02450</name>
</gene>
<dbReference type="Pfam" id="PF18907">
    <property type="entry name" value="DUF5662"/>
    <property type="match status" value="1"/>
</dbReference>
<name>A0A9D1H320_9FIRM</name>
<dbReference type="Proteomes" id="UP000824165">
    <property type="component" value="Unassembled WGS sequence"/>
</dbReference>
<organism evidence="1 2">
    <name type="scientific">Candidatus Ornithomonoglobus intestinigallinarum</name>
    <dbReference type="NCBI Taxonomy" id="2840894"/>
    <lineage>
        <taxon>Bacteria</taxon>
        <taxon>Bacillati</taxon>
        <taxon>Bacillota</taxon>
        <taxon>Clostridia</taxon>
        <taxon>Candidatus Ornithomonoglobus</taxon>
    </lineage>
</organism>